<dbReference type="InterPro" id="IPR025966">
    <property type="entry name" value="OppC_N"/>
</dbReference>
<evidence type="ECO:0000256" key="3">
    <source>
        <dbReference type="ARBA" id="ARBA00022475"/>
    </source>
</evidence>
<dbReference type="AlphaFoldDB" id="A0A0D4C0I1"/>
<protein>
    <recommendedName>
        <fullName evidence="11">Oligopeptide transport system permease protein OppC</fullName>
    </recommendedName>
</protein>
<evidence type="ECO:0000256" key="5">
    <source>
        <dbReference type="ARBA" id="ARBA00022692"/>
    </source>
</evidence>
<evidence type="ECO:0000259" key="13">
    <source>
        <dbReference type="PROSITE" id="PS50928"/>
    </source>
</evidence>
<dbReference type="GO" id="GO:0055085">
    <property type="term" value="P:transmembrane transport"/>
    <property type="evidence" value="ECO:0007669"/>
    <property type="project" value="InterPro"/>
</dbReference>
<dbReference type="PANTHER" id="PTHR43386">
    <property type="entry name" value="OLIGOPEPTIDE TRANSPORT SYSTEM PERMEASE PROTEIN APPC"/>
    <property type="match status" value="1"/>
</dbReference>
<keyword evidence="2 12" id="KW-0813">Transport</keyword>
<dbReference type="PATRIC" id="fig|1618207.4.peg.2486"/>
<dbReference type="Gene3D" id="1.10.3720.10">
    <property type="entry name" value="MetI-like"/>
    <property type="match status" value="1"/>
</dbReference>
<evidence type="ECO:0000256" key="6">
    <source>
        <dbReference type="ARBA" id="ARBA00022856"/>
    </source>
</evidence>
<proteinExistence type="inferred from homology"/>
<dbReference type="SUPFAM" id="SSF161098">
    <property type="entry name" value="MetI-like"/>
    <property type="match status" value="1"/>
</dbReference>
<feature type="transmembrane region" description="Helical" evidence="12">
    <location>
        <begin position="272"/>
        <end position="294"/>
    </location>
</feature>
<dbReference type="HOGENOM" id="CLU_028518_1_3_11"/>
<feature type="transmembrane region" description="Helical" evidence="12">
    <location>
        <begin position="37"/>
        <end position="57"/>
    </location>
</feature>
<sequence length="312" mass="33905">MSANVEAAEQVIDADLTKSLVNKRTLILRRFFRNKPALIGTIIMVLMILLAIFGHLINGRFDSRTPVTDVFGAVPPDGEYWLGTNQASIDVWALTIDGIGISLMIGFIVGISTSLIAAVYGSALAYCGAVYERFGKLIDKVGLLFLETLIMVPTLLLVAILMAGSTGGWGTLCVVLVVFGWMYTARLIRGMSYSLVEREFVKAARYMGVPGWKIILRHLVPNMGSLLVLDITRGIFNAIISEVAFSFIGIGIKLPDTSLGVQISQASDQLDVYPWLFWVPVLTLTLITTSLFLVNDGLRDALDPNSNSGGKA</sequence>
<dbReference type="GO" id="GO:0015833">
    <property type="term" value="P:peptide transport"/>
    <property type="evidence" value="ECO:0007669"/>
    <property type="project" value="UniProtKB-KW"/>
</dbReference>
<evidence type="ECO:0000256" key="8">
    <source>
        <dbReference type="ARBA" id="ARBA00022989"/>
    </source>
</evidence>
<feature type="transmembrane region" description="Helical" evidence="12">
    <location>
        <begin position="169"/>
        <end position="188"/>
    </location>
</feature>
<feature type="transmembrane region" description="Helical" evidence="12">
    <location>
        <begin position="141"/>
        <end position="163"/>
    </location>
</feature>
<keyword evidence="6" id="KW-0571">Peptide transport</keyword>
<evidence type="ECO:0000256" key="9">
    <source>
        <dbReference type="ARBA" id="ARBA00023136"/>
    </source>
</evidence>
<keyword evidence="15" id="KW-1185">Reference proteome</keyword>
<keyword evidence="7" id="KW-0653">Protein transport</keyword>
<keyword evidence="3" id="KW-1003">Cell membrane</keyword>
<comment type="similarity">
    <text evidence="10">Belongs to the binding-protein-dependent transport system permease family. OppBC subfamily.</text>
</comment>
<feature type="transmembrane region" description="Helical" evidence="12">
    <location>
        <begin position="101"/>
        <end position="129"/>
    </location>
</feature>
<dbReference type="Proteomes" id="UP000061839">
    <property type="component" value="Chromosome"/>
</dbReference>
<dbReference type="GO" id="GO:0015031">
    <property type="term" value="P:protein transport"/>
    <property type="evidence" value="ECO:0007669"/>
    <property type="project" value="UniProtKB-KW"/>
</dbReference>
<evidence type="ECO:0000256" key="4">
    <source>
        <dbReference type="ARBA" id="ARBA00022519"/>
    </source>
</evidence>
<dbReference type="InterPro" id="IPR035906">
    <property type="entry name" value="MetI-like_sf"/>
</dbReference>
<evidence type="ECO:0000313" key="15">
    <source>
        <dbReference type="Proteomes" id="UP000061839"/>
    </source>
</evidence>
<keyword evidence="5 12" id="KW-0812">Transmembrane</keyword>
<feature type="domain" description="ABC transmembrane type-1" evidence="13">
    <location>
        <begin position="103"/>
        <end position="295"/>
    </location>
</feature>
<name>A0A0D4C0I1_9MICC</name>
<dbReference type="Pfam" id="PF12911">
    <property type="entry name" value="OppC_N"/>
    <property type="match status" value="1"/>
</dbReference>
<evidence type="ECO:0000256" key="12">
    <source>
        <dbReference type="RuleBase" id="RU363032"/>
    </source>
</evidence>
<evidence type="ECO:0000256" key="7">
    <source>
        <dbReference type="ARBA" id="ARBA00022927"/>
    </source>
</evidence>
<comment type="subcellular location">
    <subcellularLocation>
        <location evidence="1">Cell inner membrane</location>
        <topology evidence="1">Multi-pass membrane protein</topology>
    </subcellularLocation>
    <subcellularLocation>
        <location evidence="12">Cell membrane</location>
        <topology evidence="12">Multi-pass membrane protein</topology>
    </subcellularLocation>
</comment>
<dbReference type="GO" id="GO:0005886">
    <property type="term" value="C:plasma membrane"/>
    <property type="evidence" value="ECO:0007669"/>
    <property type="project" value="UniProtKB-SubCell"/>
</dbReference>
<keyword evidence="9 12" id="KW-0472">Membrane</keyword>
<accession>A0A0D4C0I1</accession>
<dbReference type="PROSITE" id="PS50928">
    <property type="entry name" value="ABC_TM1"/>
    <property type="match status" value="1"/>
</dbReference>
<evidence type="ECO:0000256" key="11">
    <source>
        <dbReference type="ARBA" id="ARBA00072251"/>
    </source>
</evidence>
<dbReference type="STRING" id="1618207.UM93_12250"/>
<evidence type="ECO:0000256" key="1">
    <source>
        <dbReference type="ARBA" id="ARBA00004429"/>
    </source>
</evidence>
<dbReference type="InterPro" id="IPR000515">
    <property type="entry name" value="MetI-like"/>
</dbReference>
<dbReference type="EMBL" id="CP011005">
    <property type="protein sequence ID" value="AJT42083.1"/>
    <property type="molecule type" value="Genomic_DNA"/>
</dbReference>
<organism evidence="14 15">
    <name type="scientific">Psychromicrobium lacuslunae</name>
    <dbReference type="NCBI Taxonomy" id="1618207"/>
    <lineage>
        <taxon>Bacteria</taxon>
        <taxon>Bacillati</taxon>
        <taxon>Actinomycetota</taxon>
        <taxon>Actinomycetes</taxon>
        <taxon>Micrococcales</taxon>
        <taxon>Micrococcaceae</taxon>
        <taxon>Psychromicrobium</taxon>
    </lineage>
</organism>
<dbReference type="CDD" id="cd06261">
    <property type="entry name" value="TM_PBP2"/>
    <property type="match status" value="1"/>
</dbReference>
<evidence type="ECO:0000313" key="14">
    <source>
        <dbReference type="EMBL" id="AJT42083.1"/>
    </source>
</evidence>
<dbReference type="KEGG" id="ari:UM93_12250"/>
<dbReference type="InterPro" id="IPR050366">
    <property type="entry name" value="BP-dependent_transpt_permease"/>
</dbReference>
<feature type="transmembrane region" description="Helical" evidence="12">
    <location>
        <begin position="234"/>
        <end position="252"/>
    </location>
</feature>
<dbReference type="PANTHER" id="PTHR43386:SF2">
    <property type="entry name" value="OLIGOPEPTIDE TRANSPORT SYSTEM PERMEASE PROTEIN OPPC"/>
    <property type="match status" value="1"/>
</dbReference>
<gene>
    <name evidence="14" type="ORF">UM93_12250</name>
</gene>
<keyword evidence="8 12" id="KW-1133">Transmembrane helix</keyword>
<dbReference type="OrthoDB" id="6637947at2"/>
<keyword evidence="4" id="KW-0997">Cell inner membrane</keyword>
<evidence type="ECO:0000256" key="10">
    <source>
        <dbReference type="ARBA" id="ARBA00024202"/>
    </source>
</evidence>
<evidence type="ECO:0000256" key="2">
    <source>
        <dbReference type="ARBA" id="ARBA00022448"/>
    </source>
</evidence>
<dbReference type="RefSeq" id="WP_045075864.1">
    <property type="nucleotide sequence ID" value="NZ_CP011005.1"/>
</dbReference>
<reference evidence="14 15" key="1">
    <citation type="journal article" date="2015" name="Genome Announc.">
        <title>Complete Genome Sequencing of Protease-Producing Novel Arthrobacter sp. Strain IHBB 11108 Using PacBio Single-Molecule Real-Time Sequencing Technology.</title>
        <authorList>
            <person name="Kiran S."/>
            <person name="Swarnkar M.K."/>
            <person name="Pal M."/>
            <person name="Thakur R."/>
            <person name="Tewari R."/>
            <person name="Singh A.K."/>
            <person name="Gulati A."/>
        </authorList>
    </citation>
    <scope>NUCLEOTIDE SEQUENCE [LARGE SCALE GENOMIC DNA]</scope>
    <source>
        <strain evidence="14 15">IHBB 11108</strain>
    </source>
</reference>
<dbReference type="Pfam" id="PF00528">
    <property type="entry name" value="BPD_transp_1"/>
    <property type="match status" value="1"/>
</dbReference>